<dbReference type="EMBL" id="AVOT02023879">
    <property type="protein sequence ID" value="MBW0514204.1"/>
    <property type="molecule type" value="Genomic_DNA"/>
</dbReference>
<proteinExistence type="predicted"/>
<protein>
    <submittedName>
        <fullName evidence="2">Uncharacterized protein</fullName>
    </submittedName>
</protein>
<keyword evidence="3" id="KW-1185">Reference proteome</keyword>
<reference evidence="2" key="1">
    <citation type="submission" date="2021-03" db="EMBL/GenBank/DDBJ databases">
        <title>Draft genome sequence of rust myrtle Austropuccinia psidii MF-1, a brazilian biotype.</title>
        <authorList>
            <person name="Quecine M.C."/>
            <person name="Pachon D.M.R."/>
            <person name="Bonatelli M.L."/>
            <person name="Correr F.H."/>
            <person name="Franceschini L.M."/>
            <person name="Leite T.F."/>
            <person name="Margarido G.R.A."/>
            <person name="Almeida C.A."/>
            <person name="Ferrarezi J.A."/>
            <person name="Labate C.A."/>
        </authorList>
    </citation>
    <scope>NUCLEOTIDE SEQUENCE</scope>
    <source>
        <strain evidence="2">MF-1</strain>
    </source>
</reference>
<name>A0A9Q3E3K7_9BASI</name>
<evidence type="ECO:0000256" key="1">
    <source>
        <dbReference type="SAM" id="MobiDB-lite"/>
    </source>
</evidence>
<organism evidence="2 3">
    <name type="scientific">Austropuccinia psidii MF-1</name>
    <dbReference type="NCBI Taxonomy" id="1389203"/>
    <lineage>
        <taxon>Eukaryota</taxon>
        <taxon>Fungi</taxon>
        <taxon>Dikarya</taxon>
        <taxon>Basidiomycota</taxon>
        <taxon>Pucciniomycotina</taxon>
        <taxon>Pucciniomycetes</taxon>
        <taxon>Pucciniales</taxon>
        <taxon>Sphaerophragmiaceae</taxon>
        <taxon>Austropuccinia</taxon>
    </lineage>
</organism>
<sequence length="95" mass="11047">MDITLELDNRYHERQKENGGNQEKKPFVTGSKFFKPPKDSSSKKPKHKKNKKGNNFQSSKDNPHGDLFNQDRKLTGSEKERRIKEGLFTYCSEST</sequence>
<feature type="compositionally biased region" description="Basic and acidic residues" evidence="1">
    <location>
        <begin position="7"/>
        <end position="26"/>
    </location>
</feature>
<evidence type="ECO:0000313" key="2">
    <source>
        <dbReference type="EMBL" id="MBW0514204.1"/>
    </source>
</evidence>
<feature type="region of interest" description="Disordered" evidence="1">
    <location>
        <begin position="1"/>
        <end position="82"/>
    </location>
</feature>
<gene>
    <name evidence="2" type="ORF">O181_053919</name>
</gene>
<comment type="caution">
    <text evidence="2">The sequence shown here is derived from an EMBL/GenBank/DDBJ whole genome shotgun (WGS) entry which is preliminary data.</text>
</comment>
<feature type="compositionally biased region" description="Basic residues" evidence="1">
    <location>
        <begin position="43"/>
        <end position="52"/>
    </location>
</feature>
<dbReference type="Proteomes" id="UP000765509">
    <property type="component" value="Unassembled WGS sequence"/>
</dbReference>
<dbReference type="AlphaFoldDB" id="A0A9Q3E3K7"/>
<accession>A0A9Q3E3K7</accession>
<evidence type="ECO:0000313" key="3">
    <source>
        <dbReference type="Proteomes" id="UP000765509"/>
    </source>
</evidence>
<feature type="compositionally biased region" description="Basic and acidic residues" evidence="1">
    <location>
        <begin position="61"/>
        <end position="82"/>
    </location>
</feature>